<dbReference type="EMBL" id="UGBW01000003">
    <property type="protein sequence ID" value="STH81394.1"/>
    <property type="molecule type" value="Genomic_DNA"/>
</dbReference>
<dbReference type="Pfam" id="PF12571">
    <property type="entry name" value="Phage_tail_fib"/>
    <property type="match status" value="1"/>
</dbReference>
<dbReference type="InterPro" id="IPR022225">
    <property type="entry name" value="Phage_tail_fibre_N"/>
</dbReference>
<dbReference type="Pfam" id="PF03406">
    <property type="entry name" value="Phage_fiber_2"/>
    <property type="match status" value="2"/>
</dbReference>
<name>A0A376PTL5_ECOLX</name>
<feature type="domain" description="Phage tail fibre protein N-terminal" evidence="4">
    <location>
        <begin position="1"/>
        <end position="150"/>
    </location>
</feature>
<evidence type="ECO:0000313" key="7">
    <source>
        <dbReference type="Proteomes" id="UP000255093"/>
    </source>
</evidence>
<dbReference type="Pfam" id="PF20744">
    <property type="entry name" value="gp37_trimer"/>
    <property type="match status" value="1"/>
</dbReference>
<dbReference type="Gene3D" id="6.20.70.20">
    <property type="match status" value="1"/>
</dbReference>
<evidence type="ECO:0000256" key="3">
    <source>
        <dbReference type="SAM" id="MobiDB-lite"/>
    </source>
</evidence>
<keyword evidence="2" id="KW-0945">Host-virus interaction</keyword>
<dbReference type="PANTHER" id="PTHR35191:SF1">
    <property type="entry name" value="PROPHAGE SIDE TAIL FIBER PROTEIN HOMOLOG STFQ-RELATED"/>
    <property type="match status" value="1"/>
</dbReference>
<feature type="region of interest" description="Disordered" evidence="3">
    <location>
        <begin position="250"/>
        <end position="272"/>
    </location>
</feature>
<dbReference type="GO" id="GO:0046718">
    <property type="term" value="P:symbiont entry into host cell"/>
    <property type="evidence" value="ECO:0007669"/>
    <property type="project" value="InterPro"/>
</dbReference>
<comment type="subcellular location">
    <subcellularLocation>
        <location evidence="1">Virion</location>
    </subcellularLocation>
</comment>
<proteinExistence type="predicted"/>
<evidence type="ECO:0000256" key="1">
    <source>
        <dbReference type="ARBA" id="ARBA00004328"/>
    </source>
</evidence>
<dbReference type="GO" id="GO:0019062">
    <property type="term" value="P:virion attachment to host cell"/>
    <property type="evidence" value="ECO:0007669"/>
    <property type="project" value="InterPro"/>
</dbReference>
<reference evidence="6 7" key="1">
    <citation type="submission" date="2018-06" db="EMBL/GenBank/DDBJ databases">
        <authorList>
            <consortium name="Pathogen Informatics"/>
            <person name="Doyle S."/>
        </authorList>
    </citation>
    <scope>NUCLEOTIDE SEQUENCE [LARGE SCALE GENOMIC DNA]</scope>
    <source>
        <strain evidence="6 7">NCTC8621</strain>
    </source>
</reference>
<dbReference type="InterPro" id="IPR051934">
    <property type="entry name" value="Phage_Tail_Fiber_Structural"/>
</dbReference>
<dbReference type="Proteomes" id="UP000255093">
    <property type="component" value="Unassembled WGS sequence"/>
</dbReference>
<organism evidence="6 7">
    <name type="scientific">Escherichia coli</name>
    <dbReference type="NCBI Taxonomy" id="562"/>
    <lineage>
        <taxon>Bacteria</taxon>
        <taxon>Pseudomonadati</taxon>
        <taxon>Pseudomonadota</taxon>
        <taxon>Gammaproteobacteria</taxon>
        <taxon>Enterobacterales</taxon>
        <taxon>Enterobacteriaceae</taxon>
        <taxon>Escherichia</taxon>
    </lineage>
</organism>
<feature type="compositionally biased region" description="Low complexity" evidence="3">
    <location>
        <begin position="256"/>
        <end position="271"/>
    </location>
</feature>
<dbReference type="RefSeq" id="WP_115196421.1">
    <property type="nucleotide sequence ID" value="NZ_UGBW01000003.1"/>
</dbReference>
<sequence length="677" mass="72112">MTVKYYAILTNQGAARLANATMLGSKLNLTQMAVGDANGVLPTPDPAQTKLINQKRIAPLNLLSVDPNNQSQIIAEQIIPENEGGFWIREIGLYDDEGVLIAVANCPETYKPQLQEGSGRTQTIRMILVVTNTEAITLKIDPSVVLATRKYVDDKISEHEQSRHHPDASLTAKGFTQLSSAINSESETLAATPKAVKAAYDLADGKYTAQNATTTQKGIVQLSSATNSTSETLAATPKAVKAVMDETNKKAPLNSPALTGTPTTPTAPQGTNSTQIASTAFVMAAIAALVDSSPDALNTLSELAAALGNDPNFATTMTNALAGKQPKDATLTALAGLVTAADRFPYFTGNDVASLATLTEVGRDILAKSTVAAVIEYLGLQETVNRAGNAVQRSGDKMTGELKIGTMNALRIFNDAFGLIFRRSEDFLHFIPTAEGQGENGDIGPLRPFAINLRTGAISVSHGAKIEGGLAIGATDNALGENSIVLGDNDTGFRQDGDGIISFYSNGSRIGHIDELGLHLYKDIESNGSNFRLKSNYRHHITFANEDGRIRMFLWKDNGGDGVHINNGSDGGGDFIFKTDGGFTLGSGAQVASNGDIHGSVWENNWLSTWLHNHVVRDIRLGSIEYKNVWRDYGFGDASGYVLTAAINSNADDIVDTVARRPIQKLIGGIWYNVGSV</sequence>
<evidence type="ECO:0000313" key="6">
    <source>
        <dbReference type="EMBL" id="STH81394.1"/>
    </source>
</evidence>
<dbReference type="InterPro" id="IPR005068">
    <property type="entry name" value="Phage_lambda_Stf-r2"/>
</dbReference>
<evidence type="ECO:0000259" key="5">
    <source>
        <dbReference type="Pfam" id="PF20744"/>
    </source>
</evidence>
<dbReference type="AlphaFoldDB" id="A0A376PTL5"/>
<evidence type="ECO:0000256" key="2">
    <source>
        <dbReference type="ARBA" id="ARBA00022581"/>
    </source>
</evidence>
<gene>
    <name evidence="6" type="ORF">NCTC8621_01315</name>
</gene>
<dbReference type="InterPro" id="IPR048388">
    <property type="entry name" value="Gp37_trimer"/>
</dbReference>
<protein>
    <submittedName>
        <fullName evidence="6">Tail fiber protein</fullName>
    </submittedName>
</protein>
<accession>A0A376PTL5</accession>
<dbReference type="PANTHER" id="PTHR35191">
    <property type="entry name" value="PROPHAGE SIDE TAIL FIBER PROTEIN HOMOLOG STFQ-RELATED"/>
    <property type="match status" value="1"/>
</dbReference>
<evidence type="ECO:0000259" key="4">
    <source>
        <dbReference type="Pfam" id="PF12571"/>
    </source>
</evidence>
<feature type="domain" description="Tail fibre protein gp37 trimerization region" evidence="5">
    <location>
        <begin position="541"/>
        <end position="592"/>
    </location>
</feature>